<feature type="compositionally biased region" description="Low complexity" evidence="1">
    <location>
        <begin position="98"/>
        <end position="112"/>
    </location>
</feature>
<feature type="region of interest" description="Disordered" evidence="1">
    <location>
        <begin position="93"/>
        <end position="112"/>
    </location>
</feature>
<sequence length="302" mass="34559">MPPPSRAAQVMGKNALRRKEYRTSAKAGLDLPRKLGSCPEECLNYTYAEIEQPTYVSITDHTPPSLNVPPSPYAYSDSSAEFRLSRYRMRSAAEKSDGGYSSGYSSSSSTSLTTVINGARPYEETKTTTIYTFAPPPLPSPKSMNVTIPPPPQPEVRPCCIQCREKELKEMIPAEHHQYENFQRDNTFSKCEEVEPYIFLMLTMFRNLRKDKDTRKLQKIQQRVEKLMRFEPRLPFAIENASTFERQVKCFAREVEVRLRAINDVSPDTFRDVSARFCEALHGSGTTRTIKNFVKDVKKLFK</sequence>
<protein>
    <submittedName>
        <fullName evidence="2">Uncharacterized protein</fullName>
    </submittedName>
</protein>
<organism evidence="2 3">
    <name type="scientific">Caenorhabditis bovis</name>
    <dbReference type="NCBI Taxonomy" id="2654633"/>
    <lineage>
        <taxon>Eukaryota</taxon>
        <taxon>Metazoa</taxon>
        <taxon>Ecdysozoa</taxon>
        <taxon>Nematoda</taxon>
        <taxon>Chromadorea</taxon>
        <taxon>Rhabditida</taxon>
        <taxon>Rhabditina</taxon>
        <taxon>Rhabditomorpha</taxon>
        <taxon>Rhabditoidea</taxon>
        <taxon>Rhabditidae</taxon>
        <taxon>Peloderinae</taxon>
        <taxon>Caenorhabditis</taxon>
    </lineage>
</organism>
<proteinExistence type="predicted"/>
<evidence type="ECO:0000313" key="3">
    <source>
        <dbReference type="Proteomes" id="UP000494206"/>
    </source>
</evidence>
<dbReference type="OrthoDB" id="5843135at2759"/>
<dbReference type="EMBL" id="CADEPM010000008">
    <property type="protein sequence ID" value="CAB3409106.1"/>
    <property type="molecule type" value="Genomic_DNA"/>
</dbReference>
<reference evidence="2 3" key="1">
    <citation type="submission" date="2020-04" db="EMBL/GenBank/DDBJ databases">
        <authorList>
            <person name="Laetsch R D."/>
            <person name="Stevens L."/>
            <person name="Kumar S."/>
            <person name="Blaxter L. M."/>
        </authorList>
    </citation>
    <scope>NUCLEOTIDE SEQUENCE [LARGE SCALE GENOMIC DNA]</scope>
</reference>
<dbReference type="AlphaFoldDB" id="A0A8S1F5U3"/>
<dbReference type="Proteomes" id="UP000494206">
    <property type="component" value="Unassembled WGS sequence"/>
</dbReference>
<comment type="caution">
    <text evidence="2">The sequence shown here is derived from an EMBL/GenBank/DDBJ whole genome shotgun (WGS) entry which is preliminary data.</text>
</comment>
<evidence type="ECO:0000256" key="1">
    <source>
        <dbReference type="SAM" id="MobiDB-lite"/>
    </source>
</evidence>
<keyword evidence="3" id="KW-1185">Reference proteome</keyword>
<evidence type="ECO:0000313" key="2">
    <source>
        <dbReference type="EMBL" id="CAB3409106.1"/>
    </source>
</evidence>
<name>A0A8S1F5U3_9PELO</name>
<gene>
    <name evidence="2" type="ORF">CBOVIS_LOCUS10799</name>
</gene>
<accession>A0A8S1F5U3</accession>
<feature type="region of interest" description="Disordered" evidence="1">
    <location>
        <begin position="1"/>
        <end position="24"/>
    </location>
</feature>